<evidence type="ECO:0000256" key="12">
    <source>
        <dbReference type="SAM" id="MobiDB-lite"/>
    </source>
</evidence>
<evidence type="ECO:0000256" key="9">
    <source>
        <dbReference type="ARBA" id="ARBA00023136"/>
    </source>
</evidence>
<dbReference type="InParanoid" id="F6U6M8"/>
<dbReference type="PANTHER" id="PTHR16399:SF31">
    <property type="entry name" value="GASDERMIN DOMAIN CONTAINING PROTEIN RGD1359449"/>
    <property type="match status" value="1"/>
</dbReference>
<evidence type="ECO:0000256" key="2">
    <source>
        <dbReference type="ARBA" id="ARBA00004651"/>
    </source>
</evidence>
<evidence type="ECO:0000256" key="5">
    <source>
        <dbReference type="ARBA" id="ARBA00022475"/>
    </source>
</evidence>
<dbReference type="AlphaFoldDB" id="F6U6M8"/>
<reference evidence="15 16" key="1">
    <citation type="journal article" date="2009" name="Science">
        <title>Genome sequence, comparative analysis, and population genetics of the domestic horse.</title>
        <authorList>
            <consortium name="Broad Institute Genome Sequencing Platform"/>
            <consortium name="Broad Institute Whole Genome Assembly Team"/>
            <person name="Wade C.M."/>
            <person name="Giulotto E."/>
            <person name="Sigurdsson S."/>
            <person name="Zoli M."/>
            <person name="Gnerre S."/>
            <person name="Imsland F."/>
            <person name="Lear T.L."/>
            <person name="Adelson D.L."/>
            <person name="Bailey E."/>
            <person name="Bellone R.R."/>
            <person name="Bloecker H."/>
            <person name="Distl O."/>
            <person name="Edgar R.C."/>
            <person name="Garber M."/>
            <person name="Leeb T."/>
            <person name="Mauceli E."/>
            <person name="MacLeod J.N."/>
            <person name="Penedo M.C.T."/>
            <person name="Raison J.M."/>
            <person name="Sharpe T."/>
            <person name="Vogel J."/>
            <person name="Andersson L."/>
            <person name="Antczak D.F."/>
            <person name="Biagi T."/>
            <person name="Binns M.M."/>
            <person name="Chowdhary B.P."/>
            <person name="Coleman S.J."/>
            <person name="Della Valle G."/>
            <person name="Fryc S."/>
            <person name="Guerin G."/>
            <person name="Hasegawa T."/>
            <person name="Hill E.W."/>
            <person name="Jurka J."/>
            <person name="Kiialainen A."/>
            <person name="Lindgren G."/>
            <person name="Liu J."/>
            <person name="Magnani E."/>
            <person name="Mickelson J.R."/>
            <person name="Murray J."/>
            <person name="Nergadze S.G."/>
            <person name="Onofrio R."/>
            <person name="Pedroni S."/>
            <person name="Piras M.F."/>
            <person name="Raudsepp T."/>
            <person name="Rocchi M."/>
            <person name="Roeed K.H."/>
            <person name="Ryder O.A."/>
            <person name="Searle S."/>
            <person name="Skow L."/>
            <person name="Swinburne J.E."/>
            <person name="Syvaenen A.C."/>
            <person name="Tozaki T."/>
            <person name="Valberg S.J."/>
            <person name="Vaudin M."/>
            <person name="White J.R."/>
            <person name="Zody M.C."/>
            <person name="Lander E.S."/>
            <person name="Lindblad-Toh K."/>
        </authorList>
    </citation>
    <scope>NUCLEOTIDE SEQUENCE [LARGE SCALE GENOMIC DNA]</scope>
    <source>
        <strain evidence="15 16">Thoroughbred</strain>
    </source>
</reference>
<keyword evidence="5" id="KW-1003">Cell membrane</keyword>
<dbReference type="InterPro" id="IPR040460">
    <property type="entry name" value="Gasdermin_pore"/>
</dbReference>
<evidence type="ECO:0000313" key="15">
    <source>
        <dbReference type="Ensembl" id="ENSECAP00000020703.3"/>
    </source>
</evidence>
<evidence type="ECO:0000313" key="16">
    <source>
        <dbReference type="Proteomes" id="UP000002281"/>
    </source>
</evidence>
<feature type="domain" description="Gasdermin PUB" evidence="14">
    <location>
        <begin position="450"/>
        <end position="521"/>
    </location>
</feature>
<dbReference type="InterPro" id="IPR007677">
    <property type="entry name" value="Gasdermin"/>
</dbReference>
<dbReference type="HOGENOM" id="CLU_040752_1_0_1"/>
<keyword evidence="7" id="KW-1210">Necrosis</keyword>
<evidence type="ECO:0000256" key="8">
    <source>
        <dbReference type="ARBA" id="ARBA00022692"/>
    </source>
</evidence>
<evidence type="ECO:0000256" key="6">
    <source>
        <dbReference type="ARBA" id="ARBA00022490"/>
    </source>
</evidence>
<dbReference type="GeneTree" id="ENSGT00950000183140"/>
<comment type="subcellular location">
    <subcellularLocation>
        <location evidence="2">Cell membrane</location>
        <topology evidence="2">Multi-pass membrane protein</topology>
    </subcellularLocation>
    <subcellularLocation>
        <location evidence="1">Cytoplasm</location>
    </subcellularLocation>
</comment>
<accession>F6U6M8</accession>
<dbReference type="GO" id="GO:0005546">
    <property type="term" value="F:phosphatidylinositol-4,5-bisphosphate binding"/>
    <property type="evidence" value="ECO:0000318"/>
    <property type="project" value="GO_Central"/>
</dbReference>
<evidence type="ECO:0000256" key="3">
    <source>
        <dbReference type="ARBA" id="ARBA00009279"/>
    </source>
</evidence>
<dbReference type="GO" id="GO:0001786">
    <property type="term" value="F:phosphatidylserine binding"/>
    <property type="evidence" value="ECO:0000318"/>
    <property type="project" value="GO_Central"/>
</dbReference>
<evidence type="ECO:0000256" key="7">
    <source>
        <dbReference type="ARBA" id="ARBA00022590"/>
    </source>
</evidence>
<keyword evidence="8" id="KW-0812">Transmembrane</keyword>
<dbReference type="GO" id="GO:0042742">
    <property type="term" value="P:defense response to bacterium"/>
    <property type="evidence" value="ECO:0000318"/>
    <property type="project" value="GO_Central"/>
</dbReference>
<feature type="domain" description="Gasdermin PUB" evidence="14">
    <location>
        <begin position="338"/>
        <end position="432"/>
    </location>
</feature>
<evidence type="ECO:0000256" key="11">
    <source>
        <dbReference type="ARBA" id="ARBA00023288"/>
    </source>
</evidence>
<reference evidence="15" key="3">
    <citation type="submission" date="2025-09" db="UniProtKB">
        <authorList>
            <consortium name="Ensembl"/>
        </authorList>
    </citation>
    <scope>IDENTIFICATION</scope>
    <source>
        <strain evidence="15">Thoroughbred</strain>
    </source>
</reference>
<keyword evidence="10" id="KW-0564">Palmitate</keyword>
<dbReference type="GO" id="GO:0005737">
    <property type="term" value="C:cytoplasm"/>
    <property type="evidence" value="ECO:0007669"/>
    <property type="project" value="UniProtKB-SubCell"/>
</dbReference>
<dbReference type="InterPro" id="IPR041263">
    <property type="entry name" value="Gasdermin_PUB"/>
</dbReference>
<evidence type="ECO:0000259" key="14">
    <source>
        <dbReference type="Pfam" id="PF17708"/>
    </source>
</evidence>
<keyword evidence="6" id="KW-0963">Cytoplasm</keyword>
<proteinExistence type="inferred from homology"/>
<evidence type="ECO:0008006" key="17">
    <source>
        <dbReference type="Google" id="ProtNLM"/>
    </source>
</evidence>
<name>F6U6M8_HORSE</name>
<dbReference type="Bgee" id="ENSECAG00000023276">
    <property type="expression patterns" value="Expressed in testis and 1 other cell type or tissue"/>
</dbReference>
<feature type="region of interest" description="Disordered" evidence="12">
    <location>
        <begin position="19"/>
        <end position="40"/>
    </location>
</feature>
<dbReference type="GO" id="GO:0012501">
    <property type="term" value="P:programmed cell death"/>
    <property type="evidence" value="ECO:0007669"/>
    <property type="project" value="UniProtKB-KW"/>
</dbReference>
<evidence type="ECO:0000256" key="1">
    <source>
        <dbReference type="ARBA" id="ARBA00004496"/>
    </source>
</evidence>
<keyword evidence="9" id="KW-0472">Membrane</keyword>
<dbReference type="PaxDb" id="9796-ENSECAP00000020703"/>
<reference evidence="15" key="2">
    <citation type="submission" date="2025-08" db="UniProtKB">
        <authorList>
            <consortium name="Ensembl"/>
        </authorList>
    </citation>
    <scope>IDENTIFICATION</scope>
    <source>
        <strain evidence="15">Thoroughbred</strain>
    </source>
</reference>
<gene>
    <name evidence="15" type="primary">LOC100068503</name>
</gene>
<dbReference type="Proteomes" id="UP000002281">
    <property type="component" value="Chromosome 9"/>
</dbReference>
<comment type="similarity">
    <text evidence="3">Belongs to the gasdermin family.</text>
</comment>
<evidence type="ECO:0000256" key="10">
    <source>
        <dbReference type="ARBA" id="ARBA00023139"/>
    </source>
</evidence>
<protein>
    <recommendedName>
        <fullName evidence="17">Gasdermin D</fullName>
    </recommendedName>
</protein>
<keyword evidence="4" id="KW-1134">Transmembrane beta strand</keyword>
<evidence type="ECO:0000256" key="4">
    <source>
        <dbReference type="ARBA" id="ARBA00022452"/>
    </source>
</evidence>
<dbReference type="PANTHER" id="PTHR16399">
    <property type="entry name" value="GASDERMIN"/>
    <property type="match status" value="1"/>
</dbReference>
<organism evidence="15 16">
    <name type="scientific">Equus caballus</name>
    <name type="common">Horse</name>
    <dbReference type="NCBI Taxonomy" id="9796"/>
    <lineage>
        <taxon>Eukaryota</taxon>
        <taxon>Metazoa</taxon>
        <taxon>Chordata</taxon>
        <taxon>Craniata</taxon>
        <taxon>Vertebrata</taxon>
        <taxon>Euteleostomi</taxon>
        <taxon>Mammalia</taxon>
        <taxon>Eutheria</taxon>
        <taxon>Laurasiatheria</taxon>
        <taxon>Perissodactyla</taxon>
        <taxon>Equidae</taxon>
        <taxon>Equus</taxon>
    </lineage>
</organism>
<dbReference type="Pfam" id="PF04598">
    <property type="entry name" value="Gasdermin"/>
    <property type="match status" value="1"/>
</dbReference>
<dbReference type="GO" id="GO:0070269">
    <property type="term" value="P:pyroptotic inflammatory response"/>
    <property type="evidence" value="ECO:0000318"/>
    <property type="project" value="GO_Central"/>
</dbReference>
<feature type="domain" description="Gasdermin pore forming" evidence="13">
    <location>
        <begin position="89"/>
        <end position="322"/>
    </location>
</feature>
<dbReference type="GO" id="GO:0070273">
    <property type="term" value="F:phosphatidylinositol-4-phosphate binding"/>
    <property type="evidence" value="ECO:0000318"/>
    <property type="project" value="GO_Central"/>
</dbReference>
<sequence length="562" mass="61033">MLPLTTESWRIIPGCVSVRVGETDGRPPPPPATASRGHDPWAGAGLETLWPWAGVLESSCVGHSLESGTVTPPRPWGSRRGVRNMSSLFARDTKSLVRELGRRGELVPVDSLTSALHLRPFCLVRKKLRRHPWPWDTPLIPTVFSLMDVLEPDSPVPEVSRSEPIHVQEVVSGAVTGAMSVSAGLQGKVMGSSGVTRTTTLVVQTLWVSPHTWETLVEKRKLRTPRPSFFRELQNRKERESLYVVTEAVETMQDTTLQSSINAAGAGQLSLLGLSHLQLQGQSHMAKEKTVTVPRGTVLAYRVLQLEIEGDRWAVLYLPEGKLCRDTGGGWTLDEEPNFQGLQRQVGAQLQDMATLLPGLRHTLLDALQELLKDSQALQELEDTLEQALDTGVPAQLGGPGACVLSTLQDPSGSLSTSKGRAILCVLGALVVPRAYKETHGCLNPHLSPVLSDTQRCLLAQSLERRILPRQLELVESILEANFNQMEETPFSLPREVLSSLQSEDAALTLSLVESCGLELQGPGHQLLWDPDVVPQLSALYGSLAGLQLVANPSPAAPSADA</sequence>
<dbReference type="Pfam" id="PF17708">
    <property type="entry name" value="Gasdermin_C"/>
    <property type="match status" value="2"/>
</dbReference>
<keyword evidence="11" id="KW-0449">Lipoprotein</keyword>
<dbReference type="Ensembl" id="ENSECAT00000024898.3">
    <property type="protein sequence ID" value="ENSECAP00000020703.3"/>
    <property type="gene ID" value="ENSECAG00000023276.3"/>
</dbReference>
<dbReference type="GO" id="GO:0005886">
    <property type="term" value="C:plasma membrane"/>
    <property type="evidence" value="ECO:0007669"/>
    <property type="project" value="UniProtKB-SubCell"/>
</dbReference>
<keyword evidence="16" id="KW-1185">Reference proteome</keyword>
<evidence type="ECO:0000259" key="13">
    <source>
        <dbReference type="Pfam" id="PF04598"/>
    </source>
</evidence>